<keyword evidence="1" id="KW-1133">Transmembrane helix</keyword>
<sequence length="147" mass="16737">MQPIKNKYLLLLGALAVSSLYFIWLYVVMKNLFDIIYLRAAQLEISYNFATIPVQLWIFSIFIFGGLFVASNGKLKLSNRIKRIYMTVIPVASLAISIGLGVVLKPMLIKHLTNNGYQLTETIQASKPWYFDKEVYELNVTNISSAH</sequence>
<name>A0AAP9GAL6_9VIBR</name>
<feature type="transmembrane region" description="Helical" evidence="1">
    <location>
        <begin position="49"/>
        <end position="72"/>
    </location>
</feature>
<dbReference type="Proteomes" id="UP000272136">
    <property type="component" value="Chromosome 1"/>
</dbReference>
<gene>
    <name evidence="3" type="ORF">APZ19_05155</name>
    <name evidence="2" type="ORF">D0812_05245</name>
</gene>
<dbReference type="EMBL" id="CP033137">
    <property type="protein sequence ID" value="AYO13855.1"/>
    <property type="molecule type" value="Genomic_DNA"/>
</dbReference>
<dbReference type="RefSeq" id="WP_054824036.1">
    <property type="nucleotide sequence ID" value="NZ_CP033137.1"/>
</dbReference>
<accession>A0AAP9GAL6</accession>
<dbReference type="EMBL" id="CP045859">
    <property type="protein sequence ID" value="QGH46530.1"/>
    <property type="molecule type" value="Genomic_DNA"/>
</dbReference>
<dbReference type="AlphaFoldDB" id="A0AAP9GAL6"/>
<reference evidence="3" key="3">
    <citation type="submission" date="2019-11" db="EMBL/GenBank/DDBJ databases">
        <title>Complete genome sequence of Vibrio owensii SH-14 isolated from shrimp with acute hepatopancreatic necrosis diease.</title>
        <authorList>
            <person name="Liang X."/>
            <person name="Wang Y."/>
        </authorList>
    </citation>
    <scope>NUCLEOTIDE SEQUENCE</scope>
    <source>
        <strain evidence="3">SH14</strain>
    </source>
</reference>
<evidence type="ECO:0000313" key="5">
    <source>
        <dbReference type="Proteomes" id="UP000390336"/>
    </source>
</evidence>
<evidence type="ECO:0000313" key="3">
    <source>
        <dbReference type="EMBL" id="QGH46530.1"/>
    </source>
</evidence>
<reference evidence="2 4" key="2">
    <citation type="submission" date="2018-10" db="EMBL/GenBank/DDBJ databases">
        <title>Whole Genome of Vibrio owensii strain 170502, isolated from Acute Hepatopancreatic Necrosis Disease (AHPND) shrimp.</title>
        <authorList>
            <person name="Yan M."/>
            <person name="Wang X."/>
            <person name="Wang Y."/>
        </authorList>
    </citation>
    <scope>NUCLEOTIDE SEQUENCE [LARGE SCALE GENOMIC DNA]</scope>
    <source>
        <strain evidence="2 4">1700302</strain>
    </source>
</reference>
<feature type="transmembrane region" description="Helical" evidence="1">
    <location>
        <begin position="84"/>
        <end position="104"/>
    </location>
</feature>
<organism evidence="3 5">
    <name type="scientific">Vibrio owensii</name>
    <dbReference type="NCBI Taxonomy" id="696485"/>
    <lineage>
        <taxon>Bacteria</taxon>
        <taxon>Pseudomonadati</taxon>
        <taxon>Pseudomonadota</taxon>
        <taxon>Gammaproteobacteria</taxon>
        <taxon>Vibrionales</taxon>
        <taxon>Vibrionaceae</taxon>
        <taxon>Vibrio</taxon>
    </lineage>
</organism>
<evidence type="ECO:0000313" key="2">
    <source>
        <dbReference type="EMBL" id="AYO13855.1"/>
    </source>
</evidence>
<evidence type="ECO:0000256" key="1">
    <source>
        <dbReference type="SAM" id="Phobius"/>
    </source>
</evidence>
<keyword evidence="1" id="KW-0812">Transmembrane</keyword>
<keyword evidence="1" id="KW-0472">Membrane</keyword>
<feature type="transmembrane region" description="Helical" evidence="1">
    <location>
        <begin position="9"/>
        <end position="29"/>
    </location>
</feature>
<reference evidence="3 5" key="1">
    <citation type="journal article" date="2015" name="Genome Announc.">
        <title>Draft Genome Sequence of Vibrio owensii Strain SH-14, Which Causes Shrimp Acute Hepatopancreatic Necrosis Disease.</title>
        <authorList>
            <person name="Liu L."/>
            <person name="Xiao J."/>
            <person name="Xia X."/>
            <person name="Pan Y."/>
            <person name="Yan S."/>
            <person name="Wang Y."/>
        </authorList>
    </citation>
    <scope>NUCLEOTIDE SEQUENCE [LARGE SCALE GENOMIC DNA]</scope>
    <source>
        <strain evidence="3 5">SH14</strain>
    </source>
</reference>
<dbReference type="Proteomes" id="UP000390336">
    <property type="component" value="Chromosome 1"/>
</dbReference>
<evidence type="ECO:0000313" key="4">
    <source>
        <dbReference type="Proteomes" id="UP000272136"/>
    </source>
</evidence>
<keyword evidence="4" id="KW-1185">Reference proteome</keyword>
<proteinExistence type="predicted"/>
<protein>
    <submittedName>
        <fullName evidence="3">Uncharacterized protein</fullName>
    </submittedName>
</protein>